<gene>
    <name evidence="2" type="ORF">GMJLKIPL_5195</name>
</gene>
<sequence length="322" mass="34518">MAQHRFSVIRGGGSDQEPGRWTTEIVRPSELSEADIAGWRALLARAAETSVLADPDVVLTLAQHCARGQLLRLLLVRQGSEDGTTVRAVLPVRLPGGLWLRGAARPWILPIVGPCAPVIEAAQAGAVLRTLLDDLAAGDRRIDALRLSGLAPAGRIAAALGEAATRAGRRLTLRPREERSAPPPLSPDPLPRAPTSLERVREPRQVRDAVERFLALEASGPGPCLLDDPPLATAFRVVVRRFAHRREACVDLVRRDGAVIAAAIHLGPPGRERIWRRAGLLLAGAQAPPRPGLTLEAEVSLARAGRREAETRPAAPAVRQAR</sequence>
<evidence type="ECO:0000313" key="2">
    <source>
        <dbReference type="EMBL" id="GJE03244.1"/>
    </source>
</evidence>
<organism evidence="2 3">
    <name type="scientific">Methylobacterium isbiliense</name>
    <dbReference type="NCBI Taxonomy" id="315478"/>
    <lineage>
        <taxon>Bacteria</taxon>
        <taxon>Pseudomonadati</taxon>
        <taxon>Pseudomonadota</taxon>
        <taxon>Alphaproteobacteria</taxon>
        <taxon>Hyphomicrobiales</taxon>
        <taxon>Methylobacteriaceae</taxon>
        <taxon>Methylobacterium</taxon>
    </lineage>
</organism>
<dbReference type="RefSeq" id="WP_238240641.1">
    <property type="nucleotide sequence ID" value="NZ_BPQQ01000071.1"/>
</dbReference>
<feature type="region of interest" description="Disordered" evidence="1">
    <location>
        <begin position="303"/>
        <end position="322"/>
    </location>
</feature>
<dbReference type="Proteomes" id="UP001055153">
    <property type="component" value="Unassembled WGS sequence"/>
</dbReference>
<feature type="region of interest" description="Disordered" evidence="1">
    <location>
        <begin position="169"/>
        <end position="201"/>
    </location>
</feature>
<reference evidence="2" key="2">
    <citation type="submission" date="2021-08" db="EMBL/GenBank/DDBJ databases">
        <authorList>
            <person name="Tani A."/>
            <person name="Ola A."/>
            <person name="Ogura Y."/>
            <person name="Katsura K."/>
            <person name="Hayashi T."/>
        </authorList>
    </citation>
    <scope>NUCLEOTIDE SEQUENCE</scope>
    <source>
        <strain evidence="2">DSM 17168</strain>
    </source>
</reference>
<keyword evidence="3" id="KW-1185">Reference proteome</keyword>
<evidence type="ECO:0008006" key="4">
    <source>
        <dbReference type="Google" id="ProtNLM"/>
    </source>
</evidence>
<evidence type="ECO:0000256" key="1">
    <source>
        <dbReference type="SAM" id="MobiDB-lite"/>
    </source>
</evidence>
<accession>A0ABQ4SL46</accession>
<protein>
    <recommendedName>
        <fullName evidence="4">BioF2-like acetyltransferase domain-containing protein</fullName>
    </recommendedName>
</protein>
<feature type="compositionally biased region" description="Low complexity" evidence="1">
    <location>
        <begin position="312"/>
        <end position="322"/>
    </location>
</feature>
<dbReference type="EMBL" id="BPQQ01000071">
    <property type="protein sequence ID" value="GJE03244.1"/>
    <property type="molecule type" value="Genomic_DNA"/>
</dbReference>
<comment type="caution">
    <text evidence="2">The sequence shown here is derived from an EMBL/GenBank/DDBJ whole genome shotgun (WGS) entry which is preliminary data.</text>
</comment>
<evidence type="ECO:0000313" key="3">
    <source>
        <dbReference type="Proteomes" id="UP001055153"/>
    </source>
</evidence>
<feature type="region of interest" description="Disordered" evidence="1">
    <location>
        <begin position="1"/>
        <end position="20"/>
    </location>
</feature>
<proteinExistence type="predicted"/>
<feature type="compositionally biased region" description="Pro residues" evidence="1">
    <location>
        <begin position="181"/>
        <end position="192"/>
    </location>
</feature>
<name>A0ABQ4SL46_9HYPH</name>
<reference evidence="2" key="1">
    <citation type="journal article" date="2021" name="Front. Microbiol.">
        <title>Comprehensive Comparative Genomics and Phenotyping of Methylobacterium Species.</title>
        <authorList>
            <person name="Alessa O."/>
            <person name="Ogura Y."/>
            <person name="Fujitani Y."/>
            <person name="Takami H."/>
            <person name="Hayashi T."/>
            <person name="Sahin N."/>
            <person name="Tani A."/>
        </authorList>
    </citation>
    <scope>NUCLEOTIDE SEQUENCE</scope>
    <source>
        <strain evidence="2">DSM 17168</strain>
    </source>
</reference>